<dbReference type="EMBL" id="CAJJDN010000049">
    <property type="protein sequence ID" value="CAD8085835.1"/>
    <property type="molecule type" value="Genomic_DNA"/>
</dbReference>
<organism evidence="1 2">
    <name type="scientific">Paramecium sonneborni</name>
    <dbReference type="NCBI Taxonomy" id="65129"/>
    <lineage>
        <taxon>Eukaryota</taxon>
        <taxon>Sar</taxon>
        <taxon>Alveolata</taxon>
        <taxon>Ciliophora</taxon>
        <taxon>Intramacronucleata</taxon>
        <taxon>Oligohymenophorea</taxon>
        <taxon>Peniculida</taxon>
        <taxon>Parameciidae</taxon>
        <taxon>Paramecium</taxon>
    </lineage>
</organism>
<gene>
    <name evidence="1" type="ORF">PSON_ATCC_30995.1.T0490041</name>
</gene>
<reference evidence="1" key="1">
    <citation type="submission" date="2021-01" db="EMBL/GenBank/DDBJ databases">
        <authorList>
            <consortium name="Genoscope - CEA"/>
            <person name="William W."/>
        </authorList>
    </citation>
    <scope>NUCLEOTIDE SEQUENCE</scope>
</reference>
<keyword evidence="2" id="KW-1185">Reference proteome</keyword>
<accession>A0A8S1NA15</accession>
<dbReference type="Proteomes" id="UP000692954">
    <property type="component" value="Unassembled WGS sequence"/>
</dbReference>
<proteinExistence type="predicted"/>
<evidence type="ECO:0000313" key="1">
    <source>
        <dbReference type="EMBL" id="CAD8085835.1"/>
    </source>
</evidence>
<sequence length="223" mass="26919">MPFLQKTYKQFLDSKQQRQLISFIEQNVQNYLVRMKPNNFNWNRILVEILGQLIPNRQMNLLQCMNFQQEKLYLKKLLRKSKLRLYSKNNSLLLINYMCLMKLEKYQKKFLFLQSYYTPFLIKIQLLHNIQKVQNSGSFQNLIQLRKIIISETLLRNKEIICKRNKNNICNQGQDTFIQNKKYNNFSTQITYFMYINLNLWINFIVAKGSTKFINIQIVISCS</sequence>
<evidence type="ECO:0000313" key="2">
    <source>
        <dbReference type="Proteomes" id="UP000692954"/>
    </source>
</evidence>
<comment type="caution">
    <text evidence="1">The sequence shown here is derived from an EMBL/GenBank/DDBJ whole genome shotgun (WGS) entry which is preliminary data.</text>
</comment>
<protein>
    <submittedName>
        <fullName evidence="1">Uncharacterized protein</fullName>
    </submittedName>
</protein>
<name>A0A8S1NA15_9CILI</name>
<dbReference type="AlphaFoldDB" id="A0A8S1NA15"/>